<keyword evidence="6" id="KW-0472">Membrane</keyword>
<feature type="transmembrane region" description="Helical" evidence="6">
    <location>
        <begin position="173"/>
        <end position="194"/>
    </location>
</feature>
<dbReference type="GO" id="GO:0005794">
    <property type="term" value="C:Golgi apparatus"/>
    <property type="evidence" value="ECO:0007669"/>
    <property type="project" value="TreeGrafter"/>
</dbReference>
<evidence type="ECO:0000256" key="1">
    <source>
        <dbReference type="ARBA" id="ARBA00010481"/>
    </source>
</evidence>
<keyword evidence="6" id="KW-1133">Transmembrane helix</keyword>
<keyword evidence="3" id="KW-0808">Transferase</keyword>
<dbReference type="Proteomes" id="UP000604825">
    <property type="component" value="Unassembled WGS sequence"/>
</dbReference>
<comment type="caution">
    <text evidence="7">The sequence shown here is derived from an EMBL/GenBank/DDBJ whole genome shotgun (WGS) entry which is preliminary data.</text>
</comment>
<keyword evidence="6" id="KW-0812">Transmembrane</keyword>
<proteinExistence type="inferred from homology"/>
<evidence type="ECO:0000256" key="4">
    <source>
        <dbReference type="ARBA" id="ARBA00023180"/>
    </source>
</evidence>
<evidence type="ECO:0000256" key="5">
    <source>
        <dbReference type="ARBA" id="ARBA00023316"/>
    </source>
</evidence>
<keyword evidence="4" id="KW-0325">Glycoprotein</keyword>
<accession>A0A811NQ30</accession>
<dbReference type="InterPro" id="IPR004938">
    <property type="entry name" value="XG_FTase"/>
</dbReference>
<evidence type="ECO:0000256" key="2">
    <source>
        <dbReference type="ARBA" id="ARBA00022676"/>
    </source>
</evidence>
<gene>
    <name evidence="7" type="ORF">NCGR_LOCUS16918</name>
</gene>
<dbReference type="GO" id="GO:0008107">
    <property type="term" value="F:galactoside 2-alpha-L-fucosyltransferase activity"/>
    <property type="evidence" value="ECO:0007669"/>
    <property type="project" value="InterPro"/>
</dbReference>
<evidence type="ECO:0008006" key="9">
    <source>
        <dbReference type="Google" id="ProtNLM"/>
    </source>
</evidence>
<dbReference type="OrthoDB" id="428346at2759"/>
<dbReference type="GO" id="GO:0042546">
    <property type="term" value="P:cell wall biogenesis"/>
    <property type="evidence" value="ECO:0007669"/>
    <property type="project" value="InterPro"/>
</dbReference>
<dbReference type="GO" id="GO:0071555">
    <property type="term" value="P:cell wall organization"/>
    <property type="evidence" value="ECO:0007669"/>
    <property type="project" value="UniProtKB-KW"/>
</dbReference>
<dbReference type="PANTHER" id="PTHR31889">
    <property type="entry name" value="FUCOSYLTRANSFERASE 2-RELATED"/>
    <property type="match status" value="1"/>
</dbReference>
<evidence type="ECO:0000256" key="6">
    <source>
        <dbReference type="SAM" id="Phobius"/>
    </source>
</evidence>
<organism evidence="7 8">
    <name type="scientific">Miscanthus lutarioriparius</name>
    <dbReference type="NCBI Taxonomy" id="422564"/>
    <lineage>
        <taxon>Eukaryota</taxon>
        <taxon>Viridiplantae</taxon>
        <taxon>Streptophyta</taxon>
        <taxon>Embryophyta</taxon>
        <taxon>Tracheophyta</taxon>
        <taxon>Spermatophyta</taxon>
        <taxon>Magnoliopsida</taxon>
        <taxon>Liliopsida</taxon>
        <taxon>Poales</taxon>
        <taxon>Poaceae</taxon>
        <taxon>PACMAD clade</taxon>
        <taxon>Panicoideae</taxon>
        <taxon>Andropogonodae</taxon>
        <taxon>Andropogoneae</taxon>
        <taxon>Saccharinae</taxon>
        <taxon>Miscanthus</taxon>
    </lineage>
</organism>
<dbReference type="Gene3D" id="3.40.50.11340">
    <property type="match status" value="1"/>
</dbReference>
<sequence length="688" mass="76793">MAITLSQRMMMARALVREMGRSFLGSLLENSWPAFSDLIDTHACPMIGSDFRAHSPVTTGFTFTPNSDAAARRKKGYWVQRTCINNGSLRLTPCRLLAVTSSGEKVRSPRIPSLCRLFIWLKRRPDIRVLCFRRAVRQGPRLASLFAGADKGATDEGMDRKLRPLPQPAVRRAAWPVGLLVALCFTTLPLFLALSPGRPTLFDVWQQIGIRVVVHYDDEPKPTSEPSDSPLESLDILLGGLLSPDISESTCLSRYLSSLYRKASPHSPSPYLVSRLRKYEALHRRCGPGTPLYDKSVRQLASAHNSMGLAECTYLVWTPGNHLGDRMVSMASAFLYALLTRRVFLVDMAKELPPGFPVHNLTQLRRGSEHSYGSLLGAKKISNEDPVGVRSESLPSYAYLHLAHDYQLPDQRFFCDDDQTVLGKVNWLLLRSDLYFAPGLFLVPQFEDELRWMFPATDTVFHHIGRYLFHPSNKVWKMIQGYYTSYMAKFDEKIGLQITTLTWNPVSTEAYFNQIAACTSQEKILPEVDPKVASSEHEAAATSSKAVLVISAQPEYAERLKSMYYEHTTVTGEPVSVLQPPGAGNQPQNHKVLVEMFLQSYCDVSVVSGWSTVGYVGHGLAGLSPCLLLPPTNQTVAHPPCVRAMSMEPCFHAPPSYDCRAKTNGDLGAVLRYLKRCEDVDDGLKLFD</sequence>
<keyword evidence="2" id="KW-0328">Glycosyltransferase</keyword>
<comment type="similarity">
    <text evidence="1">Belongs to the glycosyltransferase 37 family.</text>
</comment>
<protein>
    <recommendedName>
        <fullName evidence="9">Fucosyltransferase</fullName>
    </recommendedName>
</protein>
<dbReference type="AlphaFoldDB" id="A0A811NQ30"/>
<dbReference type="GO" id="GO:0016020">
    <property type="term" value="C:membrane"/>
    <property type="evidence" value="ECO:0007669"/>
    <property type="project" value="InterPro"/>
</dbReference>
<evidence type="ECO:0000313" key="8">
    <source>
        <dbReference type="Proteomes" id="UP000604825"/>
    </source>
</evidence>
<reference evidence="7" key="1">
    <citation type="submission" date="2020-10" db="EMBL/GenBank/DDBJ databases">
        <authorList>
            <person name="Han B."/>
            <person name="Lu T."/>
            <person name="Zhao Q."/>
            <person name="Huang X."/>
            <person name="Zhao Y."/>
        </authorList>
    </citation>
    <scope>NUCLEOTIDE SEQUENCE</scope>
</reference>
<dbReference type="GO" id="GO:0009969">
    <property type="term" value="P:xyloglucan biosynthetic process"/>
    <property type="evidence" value="ECO:0007669"/>
    <property type="project" value="TreeGrafter"/>
</dbReference>
<dbReference type="EMBL" id="CAJGYO010000004">
    <property type="protein sequence ID" value="CAD6224660.1"/>
    <property type="molecule type" value="Genomic_DNA"/>
</dbReference>
<keyword evidence="5" id="KW-0961">Cell wall biogenesis/degradation</keyword>
<keyword evidence="8" id="KW-1185">Reference proteome</keyword>
<evidence type="ECO:0000256" key="3">
    <source>
        <dbReference type="ARBA" id="ARBA00022679"/>
    </source>
</evidence>
<evidence type="ECO:0000313" key="7">
    <source>
        <dbReference type="EMBL" id="CAD6224660.1"/>
    </source>
</evidence>
<name>A0A811NQ30_9POAL</name>
<dbReference type="PANTHER" id="PTHR31889:SF89">
    <property type="entry name" value="FUCOSYLTRANSFERASE"/>
    <property type="match status" value="1"/>
</dbReference>
<dbReference type="Pfam" id="PF03254">
    <property type="entry name" value="XG_FTase"/>
    <property type="match status" value="1"/>
</dbReference>